<keyword evidence="1" id="KW-0285">Flavoprotein</keyword>
<evidence type="ECO:0000313" key="7">
    <source>
        <dbReference type="Proteomes" id="UP001595698"/>
    </source>
</evidence>
<evidence type="ECO:0000256" key="1">
    <source>
        <dbReference type="ARBA" id="ARBA00022630"/>
    </source>
</evidence>
<dbReference type="EMBL" id="JBHSBC010000036">
    <property type="protein sequence ID" value="MFC3984595.1"/>
    <property type="molecule type" value="Genomic_DNA"/>
</dbReference>
<reference evidence="7" key="1">
    <citation type="journal article" date="2019" name="Int. J. Syst. Evol. Microbiol.">
        <title>The Global Catalogue of Microorganisms (GCM) 10K type strain sequencing project: providing services to taxonomists for standard genome sequencing and annotation.</title>
        <authorList>
            <consortium name="The Broad Institute Genomics Platform"/>
            <consortium name="The Broad Institute Genome Sequencing Center for Infectious Disease"/>
            <person name="Wu L."/>
            <person name="Ma J."/>
        </authorList>
    </citation>
    <scope>NUCLEOTIDE SEQUENCE [LARGE SCALE GENOMIC DNA]</scope>
    <source>
        <strain evidence="7">TBRC 7912</strain>
    </source>
</reference>
<dbReference type="Pfam" id="PF01494">
    <property type="entry name" value="FAD_binding_3"/>
    <property type="match status" value="1"/>
</dbReference>
<evidence type="ECO:0000256" key="4">
    <source>
        <dbReference type="ARBA" id="ARBA00023033"/>
    </source>
</evidence>
<dbReference type="RefSeq" id="WP_386194558.1">
    <property type="nucleotide sequence ID" value="NZ_JBHSBC010000036.1"/>
</dbReference>
<keyword evidence="3" id="KW-0560">Oxidoreductase</keyword>
<dbReference type="PANTHER" id="PTHR47178">
    <property type="entry name" value="MONOOXYGENASE, FAD-BINDING"/>
    <property type="match status" value="1"/>
</dbReference>
<keyword evidence="2" id="KW-0274">FAD</keyword>
<organism evidence="6 7">
    <name type="scientific">Streptosporangium jomthongense</name>
    <dbReference type="NCBI Taxonomy" id="1193683"/>
    <lineage>
        <taxon>Bacteria</taxon>
        <taxon>Bacillati</taxon>
        <taxon>Actinomycetota</taxon>
        <taxon>Actinomycetes</taxon>
        <taxon>Streptosporangiales</taxon>
        <taxon>Streptosporangiaceae</taxon>
        <taxon>Streptosporangium</taxon>
    </lineage>
</organism>
<keyword evidence="4 6" id="KW-0503">Monooxygenase</keyword>
<evidence type="ECO:0000256" key="3">
    <source>
        <dbReference type="ARBA" id="ARBA00023002"/>
    </source>
</evidence>
<evidence type="ECO:0000256" key="2">
    <source>
        <dbReference type="ARBA" id="ARBA00022827"/>
    </source>
</evidence>
<dbReference type="SUPFAM" id="SSF51905">
    <property type="entry name" value="FAD/NAD(P)-binding domain"/>
    <property type="match status" value="1"/>
</dbReference>
<comment type="caution">
    <text evidence="6">The sequence shown here is derived from an EMBL/GenBank/DDBJ whole genome shotgun (WGS) entry which is preliminary data.</text>
</comment>
<dbReference type="InterPro" id="IPR036188">
    <property type="entry name" value="FAD/NAD-bd_sf"/>
</dbReference>
<dbReference type="Pfam" id="PF13450">
    <property type="entry name" value="NAD_binding_8"/>
    <property type="match status" value="1"/>
</dbReference>
<dbReference type="InterPro" id="IPR002938">
    <property type="entry name" value="FAD-bd"/>
</dbReference>
<evidence type="ECO:0000313" key="6">
    <source>
        <dbReference type="EMBL" id="MFC3984595.1"/>
    </source>
</evidence>
<name>A0ABV8FAT9_9ACTN</name>
<dbReference type="GO" id="GO:0004497">
    <property type="term" value="F:monooxygenase activity"/>
    <property type="evidence" value="ECO:0007669"/>
    <property type="project" value="UniProtKB-KW"/>
</dbReference>
<keyword evidence="7" id="KW-1185">Reference proteome</keyword>
<protein>
    <submittedName>
        <fullName evidence="6">FAD-dependent monooxygenase</fullName>
    </submittedName>
</protein>
<gene>
    <name evidence="6" type="ORF">ACFOYY_30970</name>
</gene>
<accession>A0ABV8FAT9</accession>
<feature type="domain" description="FAD-binding" evidence="5">
    <location>
        <begin position="295"/>
        <end position="341"/>
    </location>
</feature>
<sequence>MRTHVLIIGAGVGGLCLAHGLRRAGIEVSVFDRDASADFRGQGWRLTVKETGSRALRACLPPHLFDRCVETSLEPATRLVVADHRLNPRFANPVPPYPRDQVFGVNRLTLREILLSDLDVRFGKTFTGYRTTEDGGIRAVFADGSQADGDLLVGADGVASAVRGQLVPDAEIEDLGRMIYGRTPLTERTLDWLPGVFTDGFNITSDPAGTSFGAVACRARGGHPGLTPVPDYLAWSLRGWPGASTIAADEFRRWDGERLRGLALDTLRRAGWHPGAVQVVAEAETEATFPVNLHSARPVRPWHEPGVTLLGDAVHAMSPGQGEGANTALRDAALLAELLATLPPLEAKARYEKEMLEYGFAAVAASRTRPLFTR</sequence>
<dbReference type="PANTHER" id="PTHR47178:SF5">
    <property type="entry name" value="FAD-BINDING DOMAIN-CONTAINING PROTEIN"/>
    <property type="match status" value="1"/>
</dbReference>
<dbReference type="PRINTS" id="PR00420">
    <property type="entry name" value="RNGMNOXGNASE"/>
</dbReference>
<evidence type="ECO:0000259" key="5">
    <source>
        <dbReference type="Pfam" id="PF01494"/>
    </source>
</evidence>
<proteinExistence type="predicted"/>
<dbReference type="Proteomes" id="UP001595698">
    <property type="component" value="Unassembled WGS sequence"/>
</dbReference>
<dbReference type="Gene3D" id="3.50.50.60">
    <property type="entry name" value="FAD/NAD(P)-binding domain"/>
    <property type="match status" value="1"/>
</dbReference>